<dbReference type="EMBL" id="VOQS01000005">
    <property type="protein sequence ID" value="TXC81017.1"/>
    <property type="molecule type" value="Genomic_DNA"/>
</dbReference>
<keyword evidence="4" id="KW-1185">Reference proteome</keyword>
<accession>A0A5C6V7K3</accession>
<reference evidence="1 4" key="3">
    <citation type="submission" date="2024-01" db="EMBL/GenBank/DDBJ databases">
        <title>The diversity of rhizobia nodulating Mimosa spp. in eleven states of Brazil covering several biomes is determined by host plant, location, and edaphic factors.</title>
        <authorList>
            <person name="Rouws L."/>
            <person name="Barauna A."/>
            <person name="Beukes C."/>
            <person name="De Faria S.M."/>
            <person name="Gross E."/>
            <person name="Dos Reis Junior F.B."/>
            <person name="Simon M."/>
            <person name="Maluk M."/>
            <person name="Odee D.W."/>
            <person name="Kenicer G."/>
            <person name="Young J.P.W."/>
            <person name="Reis V.M."/>
            <person name="Zilli J."/>
            <person name="James E.K."/>
        </authorList>
    </citation>
    <scope>NUCLEOTIDE SEQUENCE [LARGE SCALE GENOMIC DNA]</scope>
    <source>
        <strain evidence="1 4">JPY530</strain>
    </source>
</reference>
<reference evidence="2" key="2">
    <citation type="submission" date="2019-08" db="EMBL/GenBank/DDBJ databases">
        <authorList>
            <person name="Im W.-T."/>
        </authorList>
    </citation>
    <scope>NUCLEOTIDE SEQUENCE</scope>
    <source>
        <strain evidence="2">NF 2-5-3</strain>
    </source>
</reference>
<evidence type="ECO:0000313" key="1">
    <source>
        <dbReference type="EMBL" id="MEM5338496.1"/>
    </source>
</evidence>
<evidence type="ECO:0000313" key="4">
    <source>
        <dbReference type="Proteomes" id="UP001481677"/>
    </source>
</evidence>
<name>A0A5C6V7K3_9BURK</name>
<dbReference type="Proteomes" id="UP001481677">
    <property type="component" value="Unassembled WGS sequence"/>
</dbReference>
<evidence type="ECO:0000313" key="2">
    <source>
        <dbReference type="EMBL" id="TXC81017.1"/>
    </source>
</evidence>
<dbReference type="AlphaFoldDB" id="A0A5C6V7K3"/>
<proteinExistence type="predicted"/>
<comment type="caution">
    <text evidence="2">The sequence shown here is derived from an EMBL/GenBank/DDBJ whole genome shotgun (WGS) entry which is preliminary data.</text>
</comment>
<protein>
    <submittedName>
        <fullName evidence="2">Uncharacterized protein</fullName>
    </submittedName>
</protein>
<dbReference type="RefSeq" id="WP_147238360.1">
    <property type="nucleotide sequence ID" value="NZ_JAZHFZ010000001.1"/>
</dbReference>
<organism evidence="2 3">
    <name type="scientific">Paraburkholderia azotifigens</name>
    <dbReference type="NCBI Taxonomy" id="2057004"/>
    <lineage>
        <taxon>Bacteria</taxon>
        <taxon>Pseudomonadati</taxon>
        <taxon>Pseudomonadota</taxon>
        <taxon>Betaproteobacteria</taxon>
        <taxon>Burkholderiales</taxon>
        <taxon>Burkholderiaceae</taxon>
        <taxon>Paraburkholderia</taxon>
    </lineage>
</organism>
<sequence>MIFIDGIGRLQKIEPDPRDRKGLNLKKTLSHCYAALPQLSTVSLIRFTLKGSQSDCPIHRNDMKMP</sequence>
<gene>
    <name evidence="2" type="ORF">FRZ40_43250</name>
    <name evidence="1" type="ORF">V4C56_02525</name>
</gene>
<dbReference type="Proteomes" id="UP000321776">
    <property type="component" value="Unassembled WGS sequence"/>
</dbReference>
<evidence type="ECO:0000313" key="3">
    <source>
        <dbReference type="Proteomes" id="UP000321776"/>
    </source>
</evidence>
<reference evidence="2 3" key="1">
    <citation type="journal article" date="2018" name="Int. J. Syst. Evol. Microbiol.">
        <title>Paraburkholderia azotifigens sp. nov., a nitrogen-fixing bacterium isolated from paddy soil.</title>
        <authorList>
            <person name="Choi G.M."/>
            <person name="Im W.T."/>
        </authorList>
    </citation>
    <scope>NUCLEOTIDE SEQUENCE [LARGE SCALE GENOMIC DNA]</scope>
    <source>
        <strain evidence="2 3">NF 2-5-3</strain>
    </source>
</reference>
<dbReference type="EMBL" id="JAZHGA010000001">
    <property type="protein sequence ID" value="MEM5338496.1"/>
    <property type="molecule type" value="Genomic_DNA"/>
</dbReference>